<organism evidence="1 2">
    <name type="scientific">Lagenidium giganteum</name>
    <dbReference type="NCBI Taxonomy" id="4803"/>
    <lineage>
        <taxon>Eukaryota</taxon>
        <taxon>Sar</taxon>
        <taxon>Stramenopiles</taxon>
        <taxon>Oomycota</taxon>
        <taxon>Peronosporomycetes</taxon>
        <taxon>Pythiales</taxon>
        <taxon>Pythiaceae</taxon>
    </lineage>
</organism>
<name>A0AAV2ZH02_9STRA</name>
<proteinExistence type="predicted"/>
<dbReference type="Proteomes" id="UP001146120">
    <property type="component" value="Unassembled WGS sequence"/>
</dbReference>
<accession>A0AAV2ZH02</accession>
<comment type="caution">
    <text evidence="1">The sequence shown here is derived from an EMBL/GenBank/DDBJ whole genome shotgun (WGS) entry which is preliminary data.</text>
</comment>
<evidence type="ECO:0000313" key="1">
    <source>
        <dbReference type="EMBL" id="DBA04890.1"/>
    </source>
</evidence>
<dbReference type="EMBL" id="DAKRPA010000004">
    <property type="protein sequence ID" value="DBA04890.1"/>
    <property type="molecule type" value="Genomic_DNA"/>
</dbReference>
<evidence type="ECO:0000313" key="2">
    <source>
        <dbReference type="Proteomes" id="UP001146120"/>
    </source>
</evidence>
<gene>
    <name evidence="1" type="ORF">N0F65_006892</name>
</gene>
<keyword evidence="2" id="KW-1185">Reference proteome</keyword>
<dbReference type="AlphaFoldDB" id="A0AAV2ZH02"/>
<reference evidence="1" key="1">
    <citation type="submission" date="2022-11" db="EMBL/GenBank/DDBJ databases">
        <authorList>
            <person name="Morgan W.R."/>
            <person name="Tartar A."/>
        </authorList>
    </citation>
    <scope>NUCLEOTIDE SEQUENCE</scope>
    <source>
        <strain evidence="1">ARSEF 373</strain>
    </source>
</reference>
<protein>
    <submittedName>
        <fullName evidence="1">Uncharacterized protein</fullName>
    </submittedName>
</protein>
<sequence length="125" mass="13214">MVLPVIIAGGLVAGGVSGYAMYHVGEALAMPSSMKQVPEKSFLSVAAGGVGAVTAYRLQGSALKKNFAHLMVYEAPAKVENWGYRDFIRVTGPFIGTRVVMLSTSVAVYGFVATKLDVLRSDSKN</sequence>
<reference evidence="1" key="2">
    <citation type="journal article" date="2023" name="Microbiol Resour">
        <title>Decontamination and Annotation of the Draft Genome Sequence of the Oomycete Lagenidium giganteum ARSEF 373.</title>
        <authorList>
            <person name="Morgan W.R."/>
            <person name="Tartar A."/>
        </authorList>
    </citation>
    <scope>NUCLEOTIDE SEQUENCE</scope>
    <source>
        <strain evidence="1">ARSEF 373</strain>
    </source>
</reference>